<dbReference type="Pfam" id="PF13456">
    <property type="entry name" value="RVT_3"/>
    <property type="match status" value="1"/>
</dbReference>
<dbReference type="EMBL" id="CAMGYJ010000008">
    <property type="protein sequence ID" value="CAI0464417.1"/>
    <property type="molecule type" value="Genomic_DNA"/>
</dbReference>
<dbReference type="Proteomes" id="UP001154282">
    <property type="component" value="Unassembled WGS sequence"/>
</dbReference>
<sequence length="123" mass="13767">MNLGKCMITRAELYGVSRGLEFAWDAGHRRVSIHSDSHTVVALLTDTSEVSSQHAGLILAYRALLARDWEVSIHHIYREANFFADCIAHKGHLLPLGTHNISISDLDVCHWALYDLMGVPPFD</sequence>
<dbReference type="InterPro" id="IPR012337">
    <property type="entry name" value="RNaseH-like_sf"/>
</dbReference>
<keyword evidence="3" id="KW-1185">Reference proteome</keyword>
<dbReference type="Gene3D" id="3.30.420.10">
    <property type="entry name" value="Ribonuclease H-like superfamily/Ribonuclease H"/>
    <property type="match status" value="1"/>
</dbReference>
<dbReference type="SUPFAM" id="SSF53098">
    <property type="entry name" value="Ribonuclease H-like"/>
    <property type="match status" value="1"/>
</dbReference>
<evidence type="ECO:0000259" key="1">
    <source>
        <dbReference type="Pfam" id="PF13456"/>
    </source>
</evidence>
<dbReference type="PANTHER" id="PTHR47723">
    <property type="entry name" value="OS05G0353850 PROTEIN"/>
    <property type="match status" value="1"/>
</dbReference>
<dbReference type="InterPro" id="IPR036397">
    <property type="entry name" value="RNaseH_sf"/>
</dbReference>
<dbReference type="InterPro" id="IPR053151">
    <property type="entry name" value="RNase_H-like"/>
</dbReference>
<dbReference type="InterPro" id="IPR044730">
    <property type="entry name" value="RNase_H-like_dom_plant"/>
</dbReference>
<dbReference type="InterPro" id="IPR002156">
    <property type="entry name" value="RNaseH_domain"/>
</dbReference>
<evidence type="ECO:0000313" key="3">
    <source>
        <dbReference type="Proteomes" id="UP001154282"/>
    </source>
</evidence>
<comment type="caution">
    <text evidence="2">The sequence shown here is derived from an EMBL/GenBank/DDBJ whole genome shotgun (WGS) entry which is preliminary data.</text>
</comment>
<feature type="domain" description="RNase H type-1" evidence="1">
    <location>
        <begin position="8"/>
        <end position="90"/>
    </location>
</feature>
<protein>
    <recommendedName>
        <fullName evidence="1">RNase H type-1 domain-containing protein</fullName>
    </recommendedName>
</protein>
<dbReference type="GO" id="GO:0004523">
    <property type="term" value="F:RNA-DNA hybrid ribonuclease activity"/>
    <property type="evidence" value="ECO:0007669"/>
    <property type="project" value="InterPro"/>
</dbReference>
<reference evidence="2" key="1">
    <citation type="submission" date="2022-08" db="EMBL/GenBank/DDBJ databases">
        <authorList>
            <person name="Gutierrez-Valencia J."/>
        </authorList>
    </citation>
    <scope>NUCLEOTIDE SEQUENCE</scope>
</reference>
<dbReference type="AlphaFoldDB" id="A0AAV0P173"/>
<gene>
    <name evidence="2" type="ORF">LITE_LOCUS36181</name>
</gene>
<proteinExistence type="predicted"/>
<organism evidence="2 3">
    <name type="scientific">Linum tenue</name>
    <dbReference type="NCBI Taxonomy" id="586396"/>
    <lineage>
        <taxon>Eukaryota</taxon>
        <taxon>Viridiplantae</taxon>
        <taxon>Streptophyta</taxon>
        <taxon>Embryophyta</taxon>
        <taxon>Tracheophyta</taxon>
        <taxon>Spermatophyta</taxon>
        <taxon>Magnoliopsida</taxon>
        <taxon>eudicotyledons</taxon>
        <taxon>Gunneridae</taxon>
        <taxon>Pentapetalae</taxon>
        <taxon>rosids</taxon>
        <taxon>fabids</taxon>
        <taxon>Malpighiales</taxon>
        <taxon>Linaceae</taxon>
        <taxon>Linum</taxon>
    </lineage>
</organism>
<dbReference type="CDD" id="cd06222">
    <property type="entry name" value="RNase_H_like"/>
    <property type="match status" value="1"/>
</dbReference>
<accession>A0AAV0P173</accession>
<dbReference type="PANTHER" id="PTHR47723:SF13">
    <property type="entry name" value="PUTATIVE-RELATED"/>
    <property type="match status" value="1"/>
</dbReference>
<evidence type="ECO:0000313" key="2">
    <source>
        <dbReference type="EMBL" id="CAI0464417.1"/>
    </source>
</evidence>
<dbReference type="GO" id="GO:0003676">
    <property type="term" value="F:nucleic acid binding"/>
    <property type="evidence" value="ECO:0007669"/>
    <property type="project" value="InterPro"/>
</dbReference>
<name>A0AAV0P173_9ROSI</name>